<dbReference type="Proteomes" id="UP000585905">
    <property type="component" value="Unassembled WGS sequence"/>
</dbReference>
<feature type="domain" description="N-acetyltransferase" evidence="3">
    <location>
        <begin position="5"/>
        <end position="166"/>
    </location>
</feature>
<dbReference type="Pfam" id="PF00583">
    <property type="entry name" value="Acetyltransf_1"/>
    <property type="match status" value="1"/>
</dbReference>
<dbReference type="CDD" id="cd04301">
    <property type="entry name" value="NAT_SF"/>
    <property type="match status" value="1"/>
</dbReference>
<evidence type="ECO:0000313" key="5">
    <source>
        <dbReference type="Proteomes" id="UP000585905"/>
    </source>
</evidence>
<organism evidence="4 5">
    <name type="scientific">Microcella alkalica</name>
    <dbReference type="NCBI Taxonomy" id="355930"/>
    <lineage>
        <taxon>Bacteria</taxon>
        <taxon>Bacillati</taxon>
        <taxon>Actinomycetota</taxon>
        <taxon>Actinomycetes</taxon>
        <taxon>Micrococcales</taxon>
        <taxon>Microbacteriaceae</taxon>
        <taxon>Microcella</taxon>
    </lineage>
</organism>
<dbReference type="InterPro" id="IPR016890">
    <property type="entry name" value="UCP028520"/>
</dbReference>
<keyword evidence="5" id="KW-1185">Reference proteome</keyword>
<dbReference type="EMBL" id="JACGWX010000001">
    <property type="protein sequence ID" value="MBA8846649.1"/>
    <property type="molecule type" value="Genomic_DNA"/>
</dbReference>
<dbReference type="RefSeq" id="WP_343050727.1">
    <property type="nucleotide sequence ID" value="NZ_BAAAOV010000002.1"/>
</dbReference>
<dbReference type="PROSITE" id="PS51186">
    <property type="entry name" value="GNAT"/>
    <property type="match status" value="1"/>
</dbReference>
<reference evidence="4 5" key="1">
    <citation type="submission" date="2020-07" db="EMBL/GenBank/DDBJ databases">
        <title>Sequencing the genomes of 1000 actinobacteria strains.</title>
        <authorList>
            <person name="Klenk H.-P."/>
        </authorList>
    </citation>
    <scope>NUCLEOTIDE SEQUENCE [LARGE SCALE GENOMIC DNA]</scope>
    <source>
        <strain evidence="4 5">DSM 19663</strain>
    </source>
</reference>
<dbReference type="AlphaFoldDB" id="A0A839E1U2"/>
<evidence type="ECO:0000256" key="1">
    <source>
        <dbReference type="ARBA" id="ARBA00022679"/>
    </source>
</evidence>
<dbReference type="PIRSF" id="PIRSF028520">
    <property type="entry name" value="UCP028520"/>
    <property type="match status" value="1"/>
</dbReference>
<dbReference type="Gene3D" id="3.40.630.30">
    <property type="match status" value="1"/>
</dbReference>
<keyword evidence="1" id="KW-0808">Transferase</keyword>
<accession>A0A839E1U2</accession>
<evidence type="ECO:0000313" key="4">
    <source>
        <dbReference type="EMBL" id="MBA8846649.1"/>
    </source>
</evidence>
<keyword evidence="2" id="KW-0012">Acyltransferase</keyword>
<sequence length="167" mass="17696">MTDRAALRHLESADAPALVTLNDAAHPAVPITSADEMRALLELAGLALGLERDGALVGFVIAMHPGAAYASENFRWFEARGTGHVYVDRIVVAESERGRGLGPVLYDAVFTEARRLGHPEVTCEVNLDPPNPGSLAFHSRLGFVQVGTQATKGGSITVALMAAPVER</sequence>
<dbReference type="InterPro" id="IPR050832">
    <property type="entry name" value="Bact_Acetyltransf"/>
</dbReference>
<dbReference type="PANTHER" id="PTHR43877:SF2">
    <property type="entry name" value="AMINOALKYLPHOSPHONATE N-ACETYLTRANSFERASE-RELATED"/>
    <property type="match status" value="1"/>
</dbReference>
<evidence type="ECO:0000259" key="3">
    <source>
        <dbReference type="PROSITE" id="PS51186"/>
    </source>
</evidence>
<evidence type="ECO:0000256" key="2">
    <source>
        <dbReference type="ARBA" id="ARBA00023315"/>
    </source>
</evidence>
<proteinExistence type="predicted"/>
<name>A0A839E1U2_9MICO</name>
<dbReference type="SUPFAM" id="SSF55729">
    <property type="entry name" value="Acyl-CoA N-acyltransferases (Nat)"/>
    <property type="match status" value="1"/>
</dbReference>
<protein>
    <recommendedName>
        <fullName evidence="3">N-acetyltransferase domain-containing protein</fullName>
    </recommendedName>
</protein>
<gene>
    <name evidence="4" type="ORF">FHX53_000213</name>
</gene>
<dbReference type="GO" id="GO:0016747">
    <property type="term" value="F:acyltransferase activity, transferring groups other than amino-acyl groups"/>
    <property type="evidence" value="ECO:0007669"/>
    <property type="project" value="InterPro"/>
</dbReference>
<dbReference type="InterPro" id="IPR016181">
    <property type="entry name" value="Acyl_CoA_acyltransferase"/>
</dbReference>
<dbReference type="PANTHER" id="PTHR43877">
    <property type="entry name" value="AMINOALKYLPHOSPHONATE N-ACETYLTRANSFERASE-RELATED-RELATED"/>
    <property type="match status" value="1"/>
</dbReference>
<comment type="caution">
    <text evidence="4">The sequence shown here is derived from an EMBL/GenBank/DDBJ whole genome shotgun (WGS) entry which is preliminary data.</text>
</comment>
<dbReference type="InterPro" id="IPR000182">
    <property type="entry name" value="GNAT_dom"/>
</dbReference>